<sequence length="138" mass="16568">MRALLSEYGAEWVLNDWLNYGIDEDRMDYLVDRILQNGYYYKHFPTKITQPFKETSRLTSKQILDGMAQYLNHSDFSRVILISDQYHWSVVTRIDHQYLYFFDSNGRKRSLRTAYSLREGASSYQLYPGAIYFVEREF</sequence>
<protein>
    <recommendedName>
        <fullName evidence="3">Peptidase C39-like domain-containing protein</fullName>
    </recommendedName>
</protein>
<reference evidence="1" key="1">
    <citation type="submission" date="2018-11" db="EMBL/GenBank/DDBJ databases">
        <title>FDA dAtabase for Regulatory Grade micrObial Sequences (FDA-ARGOS): Supporting development and validation of Infectious Disease Dx tests.</title>
        <authorList>
            <person name="Bliska J."/>
            <person name="Cleland M.-M."/>
            <person name="Tallon L."/>
            <person name="Sadzewicz L."/>
            <person name="Zhao X."/>
            <person name="Vavikolanu K."/>
            <person name="Mehta A."/>
            <person name="Aluvathingal J."/>
            <person name="Nadendla S."/>
            <person name="Yan Y."/>
            <person name="Sichtig H."/>
        </authorList>
    </citation>
    <scope>NUCLEOTIDE SEQUENCE [LARGE SCALE GENOMIC DNA]</scope>
    <source>
        <strain evidence="1">FDAARGOS_581</strain>
    </source>
</reference>
<dbReference type="Proteomes" id="UP000268669">
    <property type="component" value="Chromosome"/>
</dbReference>
<name>A0ABM7ANW5_YERPU</name>
<proteinExistence type="predicted"/>
<keyword evidence="2" id="KW-1185">Reference proteome</keyword>
<evidence type="ECO:0008006" key="3">
    <source>
        <dbReference type="Google" id="ProtNLM"/>
    </source>
</evidence>
<accession>A0ABM7ANW5</accession>
<dbReference type="EMBL" id="CP033713">
    <property type="protein sequence ID" value="AYW94113.1"/>
    <property type="molecule type" value="Genomic_DNA"/>
</dbReference>
<gene>
    <name evidence="1" type="ORF">EGX47_02815</name>
</gene>
<organism evidence="1 2">
    <name type="scientific">Yersinia pseudotuberculosis</name>
    <dbReference type="NCBI Taxonomy" id="633"/>
    <lineage>
        <taxon>Bacteria</taxon>
        <taxon>Pseudomonadati</taxon>
        <taxon>Pseudomonadota</taxon>
        <taxon>Gammaproteobacteria</taxon>
        <taxon>Enterobacterales</taxon>
        <taxon>Yersiniaceae</taxon>
        <taxon>Yersinia</taxon>
    </lineage>
</organism>
<evidence type="ECO:0000313" key="1">
    <source>
        <dbReference type="EMBL" id="AYW94113.1"/>
    </source>
</evidence>
<evidence type="ECO:0000313" key="2">
    <source>
        <dbReference type="Proteomes" id="UP000268669"/>
    </source>
</evidence>